<name>A0ABQ9J6P1_9CUCU</name>
<proteinExistence type="predicted"/>
<accession>A0ABQ9J6P1</accession>
<gene>
    <name evidence="1" type="ORF">NQ317_002922</name>
</gene>
<dbReference type="EMBL" id="JAPWTJ010001138">
    <property type="protein sequence ID" value="KAJ8973648.1"/>
    <property type="molecule type" value="Genomic_DNA"/>
</dbReference>
<comment type="caution">
    <text evidence="1">The sequence shown here is derived from an EMBL/GenBank/DDBJ whole genome shotgun (WGS) entry which is preliminary data.</text>
</comment>
<reference evidence="1" key="1">
    <citation type="journal article" date="2023" name="Insect Mol. Biol.">
        <title>Genome sequencing provides insights into the evolution of gene families encoding plant cell wall-degrading enzymes in longhorned beetles.</title>
        <authorList>
            <person name="Shin N.R."/>
            <person name="Okamura Y."/>
            <person name="Kirsch R."/>
            <person name="Pauchet Y."/>
        </authorList>
    </citation>
    <scope>NUCLEOTIDE SEQUENCE</scope>
    <source>
        <strain evidence="1">MMC_N1</strain>
    </source>
</reference>
<sequence>MHLEMDSVNSEKFFMQRLCTDLKMALRSYVSQNKVLKEQLNGFSKEKQDFSSLPNIMLELPTSNKYDEAYINQLLQQNKAPIKDKPLIEIKGSLDVLRQEISTLQEEIIKKNVPIFIDLARALATSL</sequence>
<dbReference type="Proteomes" id="UP001162164">
    <property type="component" value="Unassembled WGS sequence"/>
</dbReference>
<evidence type="ECO:0000313" key="2">
    <source>
        <dbReference type="Proteomes" id="UP001162164"/>
    </source>
</evidence>
<evidence type="ECO:0000313" key="1">
    <source>
        <dbReference type="EMBL" id="KAJ8973648.1"/>
    </source>
</evidence>
<organism evidence="1 2">
    <name type="scientific">Molorchus minor</name>
    <dbReference type="NCBI Taxonomy" id="1323400"/>
    <lineage>
        <taxon>Eukaryota</taxon>
        <taxon>Metazoa</taxon>
        <taxon>Ecdysozoa</taxon>
        <taxon>Arthropoda</taxon>
        <taxon>Hexapoda</taxon>
        <taxon>Insecta</taxon>
        <taxon>Pterygota</taxon>
        <taxon>Neoptera</taxon>
        <taxon>Endopterygota</taxon>
        <taxon>Coleoptera</taxon>
        <taxon>Polyphaga</taxon>
        <taxon>Cucujiformia</taxon>
        <taxon>Chrysomeloidea</taxon>
        <taxon>Cerambycidae</taxon>
        <taxon>Lamiinae</taxon>
        <taxon>Monochamini</taxon>
        <taxon>Molorchus</taxon>
    </lineage>
</organism>
<protein>
    <submittedName>
        <fullName evidence="1">Uncharacterized protein</fullName>
    </submittedName>
</protein>
<keyword evidence="2" id="KW-1185">Reference proteome</keyword>